<feature type="domain" description="Response regulatory" evidence="2">
    <location>
        <begin position="2"/>
        <end position="133"/>
    </location>
</feature>
<accession>A0A0W8G7R0</accession>
<reference evidence="3" key="1">
    <citation type="journal article" date="2015" name="Proc. Natl. Acad. Sci. U.S.A.">
        <title>Networks of energetic and metabolic interactions define dynamics in microbial communities.</title>
        <authorList>
            <person name="Embree M."/>
            <person name="Liu J.K."/>
            <person name="Al-Bassam M.M."/>
            <person name="Zengler K."/>
        </authorList>
    </citation>
    <scope>NUCLEOTIDE SEQUENCE</scope>
</reference>
<dbReference type="Gene3D" id="3.60.40.10">
    <property type="entry name" value="PPM-type phosphatase domain"/>
    <property type="match status" value="1"/>
</dbReference>
<dbReference type="InterPro" id="IPR035965">
    <property type="entry name" value="PAS-like_dom_sf"/>
</dbReference>
<dbReference type="SMART" id="SM00331">
    <property type="entry name" value="PP2C_SIG"/>
    <property type="match status" value="1"/>
</dbReference>
<dbReference type="SMART" id="SM00448">
    <property type="entry name" value="REC"/>
    <property type="match status" value="1"/>
</dbReference>
<dbReference type="EMBL" id="LNQE01000141">
    <property type="protein sequence ID" value="KUG29026.1"/>
    <property type="molecule type" value="Genomic_DNA"/>
</dbReference>
<dbReference type="PANTHER" id="PTHR43156">
    <property type="entry name" value="STAGE II SPORULATION PROTEIN E-RELATED"/>
    <property type="match status" value="1"/>
</dbReference>
<dbReference type="InterPro" id="IPR001932">
    <property type="entry name" value="PPM-type_phosphatase-like_dom"/>
</dbReference>
<dbReference type="Gene3D" id="3.40.50.2300">
    <property type="match status" value="1"/>
</dbReference>
<protein>
    <submittedName>
        <fullName evidence="3">Serine phosphatase rsbu, regulator of sigma subunit</fullName>
    </submittedName>
</protein>
<dbReference type="PANTHER" id="PTHR43156:SF2">
    <property type="entry name" value="STAGE II SPORULATION PROTEIN E"/>
    <property type="match status" value="1"/>
</dbReference>
<dbReference type="AlphaFoldDB" id="A0A0W8G7R0"/>
<proteinExistence type="predicted"/>
<dbReference type="GO" id="GO:0016791">
    <property type="term" value="F:phosphatase activity"/>
    <property type="evidence" value="ECO:0007669"/>
    <property type="project" value="TreeGrafter"/>
</dbReference>
<comment type="caution">
    <text evidence="3">The sequence shown here is derived from an EMBL/GenBank/DDBJ whole genome shotgun (WGS) entry which is preliminary data.</text>
</comment>
<evidence type="ECO:0000256" key="1">
    <source>
        <dbReference type="ARBA" id="ARBA00022801"/>
    </source>
</evidence>
<sequence>MRILIVDDSEAYRFFLRDMLERFSPSPGTRTILEAGDGESALAVLARDIEGDGQGVRCGVDLVIMDLIMPGMGGIETLARIKADPLLRDIPVIMITVSDEEENLERAFAAGALDYVKKQGRMAEMAARVEAALRLKRETDERKARERELRAEKEFTAAILEHSGDGIAVAAPSGEFVFCSPGMERIFGYPVGTFATLDDFARVVFPETTLAQDVEDNFPGGVLAGHVWHAIYPCLDKNRLHRFCQIHFSSMPGGNLVLNIQDVTFLEKQKRELLKKQSRHQQDLDAAAEIQQSLLPRRVSANRTFRFAWEFRPCETIGGDIFNVFSLGPEHVGLYMLDVSGHGVASSLVALSVYNFMHYQRSTLIDRAAGGIAVAPPKDVLTRLDWEFPYIKFSRFFTIAYMVLNVRTGLLTYSNAGHPAPVLLPPDGRLHTLDERGTIIGLEGFAPFEETTRTLAPGEKVLLYSDGLVDFQNEAGEYFGEGRLFDSVRSAADRPVAETVAAVGRQLDRFGGETRPRDDISFLGLEYLGPDA</sequence>
<organism evidence="3">
    <name type="scientific">hydrocarbon metagenome</name>
    <dbReference type="NCBI Taxonomy" id="938273"/>
    <lineage>
        <taxon>unclassified sequences</taxon>
        <taxon>metagenomes</taxon>
        <taxon>ecological metagenomes</taxon>
    </lineage>
</organism>
<dbReference type="SMART" id="SM00091">
    <property type="entry name" value="PAS"/>
    <property type="match status" value="1"/>
</dbReference>
<evidence type="ECO:0000259" key="2">
    <source>
        <dbReference type="PROSITE" id="PS50110"/>
    </source>
</evidence>
<dbReference type="InterPro" id="IPR052016">
    <property type="entry name" value="Bact_Sigma-Reg"/>
</dbReference>
<dbReference type="Gene3D" id="3.30.450.20">
    <property type="entry name" value="PAS domain"/>
    <property type="match status" value="1"/>
</dbReference>
<dbReference type="InterPro" id="IPR011006">
    <property type="entry name" value="CheY-like_superfamily"/>
</dbReference>
<dbReference type="SUPFAM" id="SSF55785">
    <property type="entry name" value="PYP-like sensor domain (PAS domain)"/>
    <property type="match status" value="1"/>
</dbReference>
<dbReference type="InterPro" id="IPR001789">
    <property type="entry name" value="Sig_transdc_resp-reg_receiver"/>
</dbReference>
<dbReference type="PROSITE" id="PS50110">
    <property type="entry name" value="RESPONSE_REGULATORY"/>
    <property type="match status" value="1"/>
</dbReference>
<gene>
    <name evidence="3" type="ORF">ASZ90_001081</name>
</gene>
<dbReference type="GO" id="GO:0000160">
    <property type="term" value="P:phosphorelay signal transduction system"/>
    <property type="evidence" value="ECO:0007669"/>
    <property type="project" value="InterPro"/>
</dbReference>
<dbReference type="Pfam" id="PF00072">
    <property type="entry name" value="Response_reg"/>
    <property type="match status" value="1"/>
</dbReference>
<dbReference type="SUPFAM" id="SSF52172">
    <property type="entry name" value="CheY-like"/>
    <property type="match status" value="1"/>
</dbReference>
<name>A0A0W8G7R0_9ZZZZ</name>
<evidence type="ECO:0000313" key="3">
    <source>
        <dbReference type="EMBL" id="KUG29026.1"/>
    </source>
</evidence>
<keyword evidence="1" id="KW-0378">Hydrolase</keyword>
<dbReference type="Pfam" id="PF13188">
    <property type="entry name" value="PAS_8"/>
    <property type="match status" value="1"/>
</dbReference>
<dbReference type="InterPro" id="IPR036457">
    <property type="entry name" value="PPM-type-like_dom_sf"/>
</dbReference>
<dbReference type="Pfam" id="PF07228">
    <property type="entry name" value="SpoIIE"/>
    <property type="match status" value="1"/>
</dbReference>
<dbReference type="SUPFAM" id="SSF81606">
    <property type="entry name" value="PP2C-like"/>
    <property type="match status" value="1"/>
</dbReference>
<dbReference type="InterPro" id="IPR000014">
    <property type="entry name" value="PAS"/>
</dbReference>